<evidence type="ECO:0008006" key="4">
    <source>
        <dbReference type="Google" id="ProtNLM"/>
    </source>
</evidence>
<keyword evidence="1" id="KW-0732">Signal</keyword>
<protein>
    <recommendedName>
        <fullName evidence="4">Thioredoxin domain-containing protein</fullName>
    </recommendedName>
</protein>
<accession>A0ABP7UKI5</accession>
<name>A0ABP7UKI5_9FLAO</name>
<evidence type="ECO:0000313" key="2">
    <source>
        <dbReference type="EMBL" id="GAA4045383.1"/>
    </source>
</evidence>
<feature type="chain" id="PRO_5045479416" description="Thioredoxin domain-containing protein" evidence="1">
    <location>
        <begin position="22"/>
        <end position="129"/>
    </location>
</feature>
<comment type="caution">
    <text evidence="2">The sequence shown here is derived from an EMBL/GenBank/DDBJ whole genome shotgun (WGS) entry which is preliminary data.</text>
</comment>
<gene>
    <name evidence="2" type="ORF">GCM10022388_08460</name>
</gene>
<proteinExistence type="predicted"/>
<dbReference type="Gene3D" id="3.40.30.10">
    <property type="entry name" value="Glutaredoxin"/>
    <property type="match status" value="1"/>
</dbReference>
<reference evidence="3" key="1">
    <citation type="journal article" date="2019" name="Int. J. Syst. Evol. Microbiol.">
        <title>The Global Catalogue of Microorganisms (GCM) 10K type strain sequencing project: providing services to taxonomists for standard genome sequencing and annotation.</title>
        <authorList>
            <consortium name="The Broad Institute Genomics Platform"/>
            <consortium name="The Broad Institute Genome Sequencing Center for Infectious Disease"/>
            <person name="Wu L."/>
            <person name="Ma J."/>
        </authorList>
    </citation>
    <scope>NUCLEOTIDE SEQUENCE [LARGE SCALE GENOMIC DNA]</scope>
    <source>
        <strain evidence="3">JCM 17068</strain>
    </source>
</reference>
<dbReference type="RefSeq" id="WP_345091088.1">
    <property type="nucleotide sequence ID" value="NZ_BAABCS010000006.1"/>
</dbReference>
<feature type="signal peptide" evidence="1">
    <location>
        <begin position="1"/>
        <end position="21"/>
    </location>
</feature>
<keyword evidence="3" id="KW-1185">Reference proteome</keyword>
<organism evidence="2 3">
    <name type="scientific">Flavobacterium chungnamense</name>
    <dbReference type="NCBI Taxonomy" id="706182"/>
    <lineage>
        <taxon>Bacteria</taxon>
        <taxon>Pseudomonadati</taxon>
        <taxon>Bacteroidota</taxon>
        <taxon>Flavobacteriia</taxon>
        <taxon>Flavobacteriales</taxon>
        <taxon>Flavobacteriaceae</taxon>
        <taxon>Flavobacterium</taxon>
    </lineage>
</organism>
<dbReference type="EMBL" id="BAABCS010000006">
    <property type="protein sequence ID" value="GAA4045383.1"/>
    <property type="molecule type" value="Genomic_DNA"/>
</dbReference>
<dbReference type="Proteomes" id="UP001500426">
    <property type="component" value="Unassembled WGS sequence"/>
</dbReference>
<sequence length="129" mass="14483">MKNFKKLIVLAVLLFTTSFFAQTSPKYYVVLVKAKWCSTCIKNEDRVVNELLSKVDNTSMTVLTNDITNKETKAASAEILKANGLEYVKLRSSGILFFVDARTKKIVESIPISKTTEELTKTLERVASL</sequence>
<evidence type="ECO:0000256" key="1">
    <source>
        <dbReference type="SAM" id="SignalP"/>
    </source>
</evidence>
<dbReference type="InterPro" id="IPR036249">
    <property type="entry name" value="Thioredoxin-like_sf"/>
</dbReference>
<dbReference type="SUPFAM" id="SSF52833">
    <property type="entry name" value="Thioredoxin-like"/>
    <property type="match status" value="1"/>
</dbReference>
<evidence type="ECO:0000313" key="3">
    <source>
        <dbReference type="Proteomes" id="UP001500426"/>
    </source>
</evidence>